<dbReference type="Pfam" id="PF07980">
    <property type="entry name" value="SusD_RagB"/>
    <property type="match status" value="1"/>
</dbReference>
<evidence type="ECO:0000256" key="2">
    <source>
        <dbReference type="ARBA" id="ARBA00006275"/>
    </source>
</evidence>
<protein>
    <submittedName>
        <fullName evidence="7">SusD family protein</fullName>
    </submittedName>
</protein>
<dbReference type="SUPFAM" id="SSF48452">
    <property type="entry name" value="TPR-like"/>
    <property type="match status" value="1"/>
</dbReference>
<dbReference type="PROSITE" id="PS51257">
    <property type="entry name" value="PROKAR_LIPOPROTEIN"/>
    <property type="match status" value="1"/>
</dbReference>
<dbReference type="EMBL" id="FMZO01000003">
    <property type="protein sequence ID" value="SDC65767.1"/>
    <property type="molecule type" value="Genomic_DNA"/>
</dbReference>
<proteinExistence type="inferred from homology"/>
<dbReference type="InterPro" id="IPR011990">
    <property type="entry name" value="TPR-like_helical_dom_sf"/>
</dbReference>
<keyword evidence="8" id="KW-1185">Reference proteome</keyword>
<feature type="domain" description="RagB/SusD" evidence="6">
    <location>
        <begin position="279"/>
        <end position="601"/>
    </location>
</feature>
<sequence length="601" mass="67723">MKQFQLKTVIGLLVAIVAGSACTKDYLIKNPETFISPEVFFRSEQDLSMYINGLLDNPGGDYFGDEVSDNATTTGQRSGFDIMLGNFTPENFSGPWTWTRLRDINYFLVNYQKAKIDDNLKNHYAGLARYYRARFYYDKILAFSDAPWYSGIMTPSDQELLNKPSDPRKLVMDSVMADLEFASNNVKESVPKGTPGKWAVKAVYARIALFEGSWRKYHPELNLQSTANVYFEKAKSLANEIMTGTGGFAIPQDSASYGRLFSSASLSDNKEVIQYIDYDVAKQRSAPDWDYAFLNYEMSASKAFIQSFLMKDGTRYTDQPGYQSFQFVKEFANRDPRLYTTINYPGWLRRNSNPPKAYVPAFAKYFTGYYLIKGYGNSSSNDKFNIDFPALRYAEVLLTYAEAAAELGTATPEDINRSINPLRKRAGLPDLNIAAANGNIDPVLAAQYPNVNGANKGLILEIRRERRSELAFEGYRIRDIFRWSVGKLMEVYPEGMYFPGAGKYDMTGDGVEDIKLIGSGEAIPDDAHKEKNALGQLLVYYKVGSISEDVPVQLKNGAAGGNIIITATPDKRKFIEPKYYYRPIPAKEIIVNPNLKQPFGW</sequence>
<gene>
    <name evidence="7" type="ORF">SAMN04487894_103236</name>
</gene>
<evidence type="ECO:0000313" key="8">
    <source>
        <dbReference type="Proteomes" id="UP000198757"/>
    </source>
</evidence>
<dbReference type="STRING" id="1285928.SAMN04487894_103236"/>
<dbReference type="Proteomes" id="UP000198757">
    <property type="component" value="Unassembled WGS sequence"/>
</dbReference>
<dbReference type="AlphaFoldDB" id="A0A1G6NER7"/>
<comment type="subcellular location">
    <subcellularLocation>
        <location evidence="1">Cell outer membrane</location>
    </subcellularLocation>
</comment>
<evidence type="ECO:0000256" key="5">
    <source>
        <dbReference type="ARBA" id="ARBA00023237"/>
    </source>
</evidence>
<keyword evidence="5" id="KW-0998">Cell outer membrane</keyword>
<organism evidence="7 8">
    <name type="scientific">Niabella drilacis (strain DSM 25811 / CCM 8410 / CCUG 62505 / LMG 26954 / E90)</name>
    <dbReference type="NCBI Taxonomy" id="1285928"/>
    <lineage>
        <taxon>Bacteria</taxon>
        <taxon>Pseudomonadati</taxon>
        <taxon>Bacteroidota</taxon>
        <taxon>Chitinophagia</taxon>
        <taxon>Chitinophagales</taxon>
        <taxon>Chitinophagaceae</taxon>
        <taxon>Niabella</taxon>
    </lineage>
</organism>
<accession>A0A1G6NER7</accession>
<evidence type="ECO:0000259" key="6">
    <source>
        <dbReference type="Pfam" id="PF07980"/>
    </source>
</evidence>
<dbReference type="OrthoDB" id="5694214at2"/>
<dbReference type="InterPro" id="IPR012944">
    <property type="entry name" value="SusD_RagB_dom"/>
</dbReference>
<keyword evidence="3" id="KW-0732">Signal</keyword>
<keyword evidence="4" id="KW-0472">Membrane</keyword>
<reference evidence="8" key="1">
    <citation type="submission" date="2016-10" db="EMBL/GenBank/DDBJ databases">
        <authorList>
            <person name="Varghese N."/>
            <person name="Submissions S."/>
        </authorList>
    </citation>
    <scope>NUCLEOTIDE SEQUENCE [LARGE SCALE GENOMIC DNA]</scope>
    <source>
        <strain evidence="8">DSM 25811 / CCM 8410 / LMG 26954 / E90</strain>
    </source>
</reference>
<name>A0A1G6NER7_NIADE</name>
<dbReference type="RefSeq" id="WP_090389404.1">
    <property type="nucleotide sequence ID" value="NZ_FMZO01000003.1"/>
</dbReference>
<evidence type="ECO:0000256" key="1">
    <source>
        <dbReference type="ARBA" id="ARBA00004442"/>
    </source>
</evidence>
<comment type="similarity">
    <text evidence="2">Belongs to the SusD family.</text>
</comment>
<evidence type="ECO:0000313" key="7">
    <source>
        <dbReference type="EMBL" id="SDC65767.1"/>
    </source>
</evidence>
<dbReference type="Gene3D" id="1.25.40.390">
    <property type="match status" value="1"/>
</dbReference>
<dbReference type="GO" id="GO:0009279">
    <property type="term" value="C:cell outer membrane"/>
    <property type="evidence" value="ECO:0007669"/>
    <property type="project" value="UniProtKB-SubCell"/>
</dbReference>
<evidence type="ECO:0000256" key="4">
    <source>
        <dbReference type="ARBA" id="ARBA00023136"/>
    </source>
</evidence>
<evidence type="ECO:0000256" key="3">
    <source>
        <dbReference type="ARBA" id="ARBA00022729"/>
    </source>
</evidence>